<gene>
    <name evidence="2" type="ORF">SLS59_010081</name>
</gene>
<proteinExistence type="predicted"/>
<keyword evidence="1" id="KW-0472">Membrane</keyword>
<organism evidence="2 3">
    <name type="scientific">Nothophoma quercina</name>
    <dbReference type="NCBI Taxonomy" id="749835"/>
    <lineage>
        <taxon>Eukaryota</taxon>
        <taxon>Fungi</taxon>
        <taxon>Dikarya</taxon>
        <taxon>Ascomycota</taxon>
        <taxon>Pezizomycotina</taxon>
        <taxon>Dothideomycetes</taxon>
        <taxon>Pleosporomycetidae</taxon>
        <taxon>Pleosporales</taxon>
        <taxon>Pleosporineae</taxon>
        <taxon>Didymellaceae</taxon>
        <taxon>Nothophoma</taxon>
    </lineage>
</organism>
<dbReference type="EMBL" id="JAKIXB020000054">
    <property type="protein sequence ID" value="KAL1591809.1"/>
    <property type="molecule type" value="Genomic_DNA"/>
</dbReference>
<keyword evidence="1" id="KW-0812">Transmembrane</keyword>
<name>A0ABR3QIQ6_9PLEO</name>
<evidence type="ECO:0000313" key="2">
    <source>
        <dbReference type="EMBL" id="KAL1591809.1"/>
    </source>
</evidence>
<sequence length="235" mass="25244">MASKTSHAVNIAAFVCSASLVGLSIAAVYLASDAYNVLTRTFPPGFYGYNLSHYIGDEKSWGVFLWYNRSSEIKTYVAAAFSLFAGLFGAFAFGLSFKGSAAPLLSRSLLVSAALTCIVAIVCAAWSGAAEVKIKHSTCWNDDNRAVPNGQYTCTIENSACNALRFTDETGSGDAESKINHSCLGFRHARFLVIPLAVISLLLTGLYATQIWLAKNKGAGDDRAEARVRTLQEED</sequence>
<reference evidence="2 3" key="1">
    <citation type="submission" date="2024-02" db="EMBL/GenBank/DDBJ databases">
        <title>De novo assembly and annotation of 12 fungi associated with fruit tree decline syndrome in Ontario, Canada.</title>
        <authorList>
            <person name="Sulman M."/>
            <person name="Ellouze W."/>
            <person name="Ilyukhin E."/>
        </authorList>
    </citation>
    <scope>NUCLEOTIDE SEQUENCE [LARGE SCALE GENOMIC DNA]</scope>
    <source>
        <strain evidence="2 3">M97-236</strain>
    </source>
</reference>
<protein>
    <submittedName>
        <fullName evidence="2">Uncharacterized protein</fullName>
    </submittedName>
</protein>
<evidence type="ECO:0000313" key="3">
    <source>
        <dbReference type="Proteomes" id="UP001521222"/>
    </source>
</evidence>
<keyword evidence="1" id="KW-1133">Transmembrane helix</keyword>
<keyword evidence="3" id="KW-1185">Reference proteome</keyword>
<comment type="caution">
    <text evidence="2">The sequence shown here is derived from an EMBL/GenBank/DDBJ whole genome shotgun (WGS) entry which is preliminary data.</text>
</comment>
<evidence type="ECO:0000256" key="1">
    <source>
        <dbReference type="SAM" id="Phobius"/>
    </source>
</evidence>
<feature type="transmembrane region" description="Helical" evidence="1">
    <location>
        <begin position="76"/>
        <end position="97"/>
    </location>
</feature>
<accession>A0ABR3QIQ6</accession>
<feature type="transmembrane region" description="Helical" evidence="1">
    <location>
        <begin position="191"/>
        <end position="213"/>
    </location>
</feature>
<dbReference type="Proteomes" id="UP001521222">
    <property type="component" value="Unassembled WGS sequence"/>
</dbReference>
<feature type="transmembrane region" description="Helical" evidence="1">
    <location>
        <begin position="109"/>
        <end position="128"/>
    </location>
</feature>
<feature type="transmembrane region" description="Helical" evidence="1">
    <location>
        <begin position="12"/>
        <end position="32"/>
    </location>
</feature>